<dbReference type="AlphaFoldDB" id="A0A517Y2C3"/>
<evidence type="ECO:0000313" key="1">
    <source>
        <dbReference type="EMBL" id="QDU23920.1"/>
    </source>
</evidence>
<keyword evidence="2" id="KW-1185">Reference proteome</keyword>
<accession>A0A517Y2C3</accession>
<dbReference type="Proteomes" id="UP000319576">
    <property type="component" value="Chromosome"/>
</dbReference>
<reference evidence="1 2" key="1">
    <citation type="submission" date="2019-02" db="EMBL/GenBank/DDBJ databases">
        <title>Deep-cultivation of Planctomycetes and their phenomic and genomic characterization uncovers novel biology.</title>
        <authorList>
            <person name="Wiegand S."/>
            <person name="Jogler M."/>
            <person name="Boedeker C."/>
            <person name="Pinto D."/>
            <person name="Vollmers J."/>
            <person name="Rivas-Marin E."/>
            <person name="Kohn T."/>
            <person name="Peeters S.H."/>
            <person name="Heuer A."/>
            <person name="Rast P."/>
            <person name="Oberbeckmann S."/>
            <person name="Bunk B."/>
            <person name="Jeske O."/>
            <person name="Meyerdierks A."/>
            <person name="Storesund J.E."/>
            <person name="Kallscheuer N."/>
            <person name="Luecker S."/>
            <person name="Lage O.M."/>
            <person name="Pohl T."/>
            <person name="Merkel B.J."/>
            <person name="Hornburger P."/>
            <person name="Mueller R.-W."/>
            <person name="Bruemmer F."/>
            <person name="Labrenz M."/>
            <person name="Spormann A.M."/>
            <person name="Op den Camp H."/>
            <person name="Overmann J."/>
            <person name="Amann R."/>
            <person name="Jetten M.S.M."/>
            <person name="Mascher T."/>
            <person name="Medema M.H."/>
            <person name="Devos D.P."/>
            <person name="Kaster A.-K."/>
            <person name="Ovreas L."/>
            <person name="Rohde M."/>
            <person name="Galperin M.Y."/>
            <person name="Jogler C."/>
        </authorList>
    </citation>
    <scope>NUCLEOTIDE SEQUENCE [LARGE SCALE GENOMIC DNA]</scope>
    <source>
        <strain evidence="1 2">ETA_A1</strain>
    </source>
</reference>
<sequence>MRLSIYTCVRDGLYHDYHVVQMIRHHLAVADEIVVHDGNSTDGTAEAVAAIGSDKVKLFRSDWGKPTGLDWITNFKNAARRRCTGDWAINLDCDEFLPEWDFAPFREWLAQAPPDADVLPLRMMNFYGSYRVYHRHPEKVPWPDVKWNVHRNKPDIEVYNDGSNVRRVGESATRPAVDAKFAVHHFGFVRNPARLRQKWRNVLANLYARRDGKRTTRFGLPTFLFDLFPHRWKDPQFLPDLAVYDGPYITPVRDDPAEFTRDKDSLYQLLRAKAD</sequence>
<dbReference type="EMBL" id="CP036273">
    <property type="protein sequence ID" value="QDU23920.1"/>
    <property type="molecule type" value="Genomic_DNA"/>
</dbReference>
<dbReference type="RefSeq" id="WP_145244128.1">
    <property type="nucleotide sequence ID" value="NZ_CP036273.1"/>
</dbReference>
<dbReference type="Pfam" id="PF13704">
    <property type="entry name" value="Glyco_tranf_2_4"/>
    <property type="match status" value="1"/>
</dbReference>
<organism evidence="1 2">
    <name type="scientific">Urbifossiella limnaea</name>
    <dbReference type="NCBI Taxonomy" id="2528023"/>
    <lineage>
        <taxon>Bacteria</taxon>
        <taxon>Pseudomonadati</taxon>
        <taxon>Planctomycetota</taxon>
        <taxon>Planctomycetia</taxon>
        <taxon>Gemmatales</taxon>
        <taxon>Gemmataceae</taxon>
        <taxon>Urbifossiella</taxon>
    </lineage>
</organism>
<proteinExistence type="predicted"/>
<evidence type="ECO:0000313" key="2">
    <source>
        <dbReference type="Proteomes" id="UP000319576"/>
    </source>
</evidence>
<protein>
    <submittedName>
        <fullName evidence="1">Glycosyl transferase family 2</fullName>
    </submittedName>
</protein>
<gene>
    <name evidence="1" type="ORF">ETAA1_59310</name>
</gene>
<keyword evidence="1" id="KW-0808">Transferase</keyword>
<dbReference type="Gene3D" id="3.90.550.10">
    <property type="entry name" value="Spore Coat Polysaccharide Biosynthesis Protein SpsA, Chain A"/>
    <property type="match status" value="1"/>
</dbReference>
<dbReference type="InterPro" id="IPR029044">
    <property type="entry name" value="Nucleotide-diphossugar_trans"/>
</dbReference>
<dbReference type="KEGG" id="uli:ETAA1_59310"/>
<dbReference type="OrthoDB" id="9815923at2"/>
<name>A0A517Y2C3_9BACT</name>
<dbReference type="SUPFAM" id="SSF53448">
    <property type="entry name" value="Nucleotide-diphospho-sugar transferases"/>
    <property type="match status" value="1"/>
</dbReference>
<dbReference type="GO" id="GO:0016740">
    <property type="term" value="F:transferase activity"/>
    <property type="evidence" value="ECO:0007669"/>
    <property type="project" value="UniProtKB-KW"/>
</dbReference>